<sequence>MEINRDLIREAMKEGYSFYQMNGKLVIRRAGGFKKGDLKNDPKYSKVTQNASEFGRCSRMGKLLRTALENELKNIQDKNIHRRVAKLLHDIMKHDPESQPGKKTTEKGLLNNEGLALMKGFQWNEHDASAISFDPEKHSLEFVVFPKNAIQFSAEWKNIDTDMEQGTYQVTEQILKIQPLDQKKKYSFKRRQEHPQNLMQFLIIHFFDKSGTEIPQSCHIEYIEAKSFMQSLF</sequence>
<evidence type="ECO:0000313" key="1">
    <source>
        <dbReference type="EMBL" id="AIL45166.1"/>
    </source>
</evidence>
<dbReference type="EMBL" id="CP007547">
    <property type="protein sequence ID" value="AIL45166.1"/>
    <property type="molecule type" value="Genomic_DNA"/>
</dbReference>
<proteinExistence type="predicted"/>
<dbReference type="KEGG" id="eao:BD94_1391"/>
<organism evidence="1 2">
    <name type="scientific">Elizabethkingia anophelis NUHP1</name>
    <dbReference type="NCBI Taxonomy" id="1338011"/>
    <lineage>
        <taxon>Bacteria</taxon>
        <taxon>Pseudomonadati</taxon>
        <taxon>Bacteroidota</taxon>
        <taxon>Flavobacteriia</taxon>
        <taxon>Flavobacteriales</taxon>
        <taxon>Weeksellaceae</taxon>
        <taxon>Elizabethkingia</taxon>
    </lineage>
</organism>
<dbReference type="eggNOG" id="ENOG5033076">
    <property type="taxonomic scope" value="Bacteria"/>
</dbReference>
<dbReference type="RefSeq" id="WP_021346583.1">
    <property type="nucleotide sequence ID" value="NZ_CP007547.1"/>
</dbReference>
<accession>A0A077ECA5</accession>
<dbReference type="AlphaFoldDB" id="A0A077ECA5"/>
<dbReference type="STRING" id="1338011.BD94_1391"/>
<gene>
    <name evidence="1" type="ORF">BD94_1391</name>
</gene>
<evidence type="ECO:0000313" key="2">
    <source>
        <dbReference type="Proteomes" id="UP000028933"/>
    </source>
</evidence>
<reference evidence="1" key="2">
    <citation type="journal article" date="2015" name="Genome Biol. Evol.">
        <title>Complete Genome Sequence and Transcriptomic Analysis of the Novel Pathogen Elizabethkingia anophelis in Response to Oxidative Stress.</title>
        <authorList>
            <person name="Li Y."/>
            <person name="Liu Y."/>
            <person name="Chew S.C."/>
            <person name="Tay M."/>
            <person name="Salido M.M."/>
            <person name="Teo J."/>
            <person name="Lauro F.M."/>
            <person name="Givskov M."/>
            <person name="Yang L."/>
        </authorList>
    </citation>
    <scope>NUCLEOTIDE SEQUENCE</scope>
    <source>
        <strain evidence="1">NUHP1</strain>
    </source>
</reference>
<reference evidence="1" key="1">
    <citation type="journal article" date="2013" name="Lancet">
        <title>First case of E anophelis outbreak in an intensive-care unit.</title>
        <authorList>
            <person name="Teo J."/>
            <person name="Tan S.Y."/>
            <person name="Tay M."/>
            <person name="Ding Y."/>
            <person name="Kjelleberg S."/>
            <person name="Givskov M."/>
            <person name="Lin R.T."/>
            <person name="Yang L."/>
        </authorList>
    </citation>
    <scope>NUCLEOTIDE SEQUENCE [LARGE SCALE GENOMIC DNA]</scope>
    <source>
        <strain evidence="1">NUHP1</strain>
    </source>
</reference>
<name>A0A077ECA5_9FLAO</name>
<dbReference type="HOGENOM" id="CLU_1188462_0_0_10"/>
<dbReference type="Proteomes" id="UP000028933">
    <property type="component" value="Chromosome"/>
</dbReference>
<protein>
    <submittedName>
        <fullName evidence="1">Uncharacterized protein</fullName>
    </submittedName>
</protein>